<dbReference type="KEGG" id="scr:SCHRY_v1c07100"/>
<evidence type="ECO:0000256" key="5">
    <source>
        <dbReference type="ARBA" id="ARBA00022801"/>
    </source>
</evidence>
<dbReference type="eggNOG" id="COG0807">
    <property type="taxonomic scope" value="Bacteria"/>
</dbReference>
<comment type="similarity">
    <text evidence="9">Belongs to the GTP cyclohydrolase II family.</text>
</comment>
<dbReference type="Pfam" id="PF00925">
    <property type="entry name" value="GTP_cyclohydro2"/>
    <property type="match status" value="1"/>
</dbReference>
<dbReference type="PANTHER" id="PTHR21327:SF18">
    <property type="entry name" value="3,4-DIHYDROXY-2-BUTANONE 4-PHOSPHATE SYNTHASE"/>
    <property type="match status" value="1"/>
</dbReference>
<comment type="pathway">
    <text evidence="1 9">Cofactor biosynthesis; riboflavin biosynthesis; 5-amino-6-(D-ribitylamino)uracil from GTP: step 1/4.</text>
</comment>
<dbReference type="PANTHER" id="PTHR21327">
    <property type="entry name" value="GTP CYCLOHYDROLASE II-RELATED"/>
    <property type="match status" value="1"/>
</dbReference>
<feature type="binding site" evidence="9">
    <location>
        <position position="73"/>
    </location>
    <ligand>
        <name>GTP</name>
        <dbReference type="ChEBI" id="CHEBI:37565"/>
    </ligand>
</feature>
<feature type="binding site" evidence="9">
    <location>
        <position position="151"/>
    </location>
    <ligand>
        <name>GTP</name>
        <dbReference type="ChEBI" id="CHEBI:37565"/>
    </ligand>
</feature>
<evidence type="ECO:0000259" key="10">
    <source>
        <dbReference type="Pfam" id="PF00925"/>
    </source>
</evidence>
<evidence type="ECO:0000313" key="11">
    <source>
        <dbReference type="EMBL" id="AGM25286.1"/>
    </source>
</evidence>
<comment type="cofactor">
    <cofactor evidence="9">
        <name>Zn(2+)</name>
        <dbReference type="ChEBI" id="CHEBI:29105"/>
    </cofactor>
    <text evidence="9">Binds 1 zinc ion per subunit.</text>
</comment>
<dbReference type="FunFam" id="3.40.50.10990:FF:000002">
    <property type="entry name" value="GTP cyclohydrolase-2"/>
    <property type="match status" value="1"/>
</dbReference>
<feature type="binding site" evidence="9">
    <location>
        <position position="116"/>
    </location>
    <ligand>
        <name>GTP</name>
        <dbReference type="ChEBI" id="CHEBI:37565"/>
    </ligand>
</feature>
<dbReference type="NCBIfam" id="NF001591">
    <property type="entry name" value="PRK00393.1"/>
    <property type="match status" value="1"/>
</dbReference>
<dbReference type="CDD" id="cd00641">
    <property type="entry name" value="GTP_cyclohydro2"/>
    <property type="match status" value="1"/>
</dbReference>
<dbReference type="Proteomes" id="UP000013964">
    <property type="component" value="Chromosome"/>
</dbReference>
<organism evidence="11 12">
    <name type="scientific">Spiroplasma chrysopicola DF-1</name>
    <dbReference type="NCBI Taxonomy" id="1276227"/>
    <lineage>
        <taxon>Bacteria</taxon>
        <taxon>Bacillati</taxon>
        <taxon>Mycoplasmatota</taxon>
        <taxon>Mollicutes</taxon>
        <taxon>Entomoplasmatales</taxon>
        <taxon>Spiroplasmataceae</taxon>
        <taxon>Spiroplasma</taxon>
    </lineage>
</organism>
<dbReference type="RefSeq" id="WP_016339110.1">
    <property type="nucleotide sequence ID" value="NC_021280.1"/>
</dbReference>
<dbReference type="GO" id="GO:0008270">
    <property type="term" value="F:zinc ion binding"/>
    <property type="evidence" value="ECO:0007669"/>
    <property type="project" value="UniProtKB-UniRule"/>
</dbReference>
<keyword evidence="4 9" id="KW-0547">Nucleotide-binding</keyword>
<accession>R4UIZ8</accession>
<dbReference type="HAMAP" id="MF_00179">
    <property type="entry name" value="RibA"/>
    <property type="match status" value="1"/>
</dbReference>
<evidence type="ECO:0000256" key="4">
    <source>
        <dbReference type="ARBA" id="ARBA00022741"/>
    </source>
</evidence>
<feature type="binding site" evidence="9">
    <location>
        <position position="70"/>
    </location>
    <ligand>
        <name>Zn(2+)</name>
        <dbReference type="ChEBI" id="CHEBI:29105"/>
        <note>catalytic</note>
    </ligand>
</feature>
<name>R4UIZ8_9MOLU</name>
<dbReference type="GO" id="GO:0003935">
    <property type="term" value="F:GTP cyclohydrolase II activity"/>
    <property type="evidence" value="ECO:0007669"/>
    <property type="project" value="UniProtKB-UniRule"/>
</dbReference>
<evidence type="ECO:0000256" key="2">
    <source>
        <dbReference type="ARBA" id="ARBA00022619"/>
    </source>
</evidence>
<comment type="function">
    <text evidence="9">Catalyzes the conversion of GTP to 2,5-diamino-6-ribosylamino-4(3H)-pyrimidinone 5'-phosphate (DARP), formate and pyrophosphate.</text>
</comment>
<dbReference type="Gene3D" id="3.40.50.10990">
    <property type="entry name" value="GTP cyclohydrolase II"/>
    <property type="match status" value="1"/>
</dbReference>
<keyword evidence="3 9" id="KW-0479">Metal-binding</keyword>
<evidence type="ECO:0000256" key="6">
    <source>
        <dbReference type="ARBA" id="ARBA00022833"/>
    </source>
</evidence>
<feature type="domain" description="GTP cyclohydrolase II" evidence="10">
    <location>
        <begin position="9"/>
        <end position="172"/>
    </location>
</feature>
<dbReference type="EMBL" id="CP005077">
    <property type="protein sequence ID" value="AGM25286.1"/>
    <property type="molecule type" value="Genomic_DNA"/>
</dbReference>
<dbReference type="GO" id="GO:0005525">
    <property type="term" value="F:GTP binding"/>
    <property type="evidence" value="ECO:0007669"/>
    <property type="project" value="UniProtKB-KW"/>
</dbReference>
<evidence type="ECO:0000313" key="12">
    <source>
        <dbReference type="Proteomes" id="UP000013964"/>
    </source>
</evidence>
<protein>
    <recommendedName>
        <fullName evidence="9">GTP cyclohydrolase-2</fullName>
        <ecNumber evidence="9">3.5.4.25</ecNumber>
    </recommendedName>
    <alternativeName>
        <fullName evidence="9">GTP cyclohydrolase II</fullName>
    </alternativeName>
</protein>
<feature type="binding site" evidence="9">
    <location>
        <position position="156"/>
    </location>
    <ligand>
        <name>GTP</name>
        <dbReference type="ChEBI" id="CHEBI:37565"/>
    </ligand>
</feature>
<reference evidence="11 12" key="1">
    <citation type="journal article" date="2013" name="Genome Biol. Evol.">
        <title>Complete genomes of two dipteran-associated spiroplasmas provided insights into the origin, dynamics, and impacts of viral invasion in spiroplasma.</title>
        <authorList>
            <person name="Ku C."/>
            <person name="Lo W.S."/>
            <person name="Chen L.L."/>
            <person name="Kuo C.H."/>
        </authorList>
    </citation>
    <scope>NUCLEOTIDE SEQUENCE [LARGE SCALE GENOMIC DNA]</scope>
    <source>
        <strain evidence="11 12">DF-1</strain>
    </source>
</reference>
<sequence>MGENSLTNVVSTKLPTKYGTFTLKLFSDQNGREIIKAIIKEPLNVNQPVLVRLHSECFTGDVLGSLRCDCGEQLATALQAINANTGVVLYLPQEGRGIGLVNKLKAYNLQDEGYDTVQANEQLGFAPDLRHYDSASATLMLLGINEVNLLTNNPDKVQQLIANGINVTVRTPLVVGKNQTNEKYFQTKKDKMGHLL</sequence>
<dbReference type="HOGENOM" id="CLU_020273_2_1_14"/>
<dbReference type="STRING" id="1276227.SCHRY_v1c07100"/>
<dbReference type="GO" id="GO:0009231">
    <property type="term" value="P:riboflavin biosynthetic process"/>
    <property type="evidence" value="ECO:0007669"/>
    <property type="project" value="UniProtKB-UniRule"/>
</dbReference>
<keyword evidence="7 9" id="KW-0342">GTP-binding</keyword>
<dbReference type="PATRIC" id="fig|1276227.3.peg.716"/>
<dbReference type="UniPathway" id="UPA00275">
    <property type="reaction ID" value="UER00400"/>
</dbReference>
<keyword evidence="6 9" id="KW-0862">Zinc</keyword>
<keyword evidence="2 9" id="KW-0686">Riboflavin biosynthesis</keyword>
<dbReference type="GO" id="GO:0005829">
    <property type="term" value="C:cytosol"/>
    <property type="evidence" value="ECO:0007669"/>
    <property type="project" value="TreeGrafter"/>
</dbReference>
<evidence type="ECO:0000256" key="9">
    <source>
        <dbReference type="HAMAP-Rule" id="MF_00179"/>
    </source>
</evidence>
<dbReference type="InterPro" id="IPR032677">
    <property type="entry name" value="GTP_cyclohydro_II"/>
</dbReference>
<dbReference type="OrthoDB" id="9793111at2"/>
<feature type="binding site" evidence="9">
    <location>
        <position position="57"/>
    </location>
    <ligand>
        <name>Zn(2+)</name>
        <dbReference type="ChEBI" id="CHEBI:29105"/>
        <note>catalytic</note>
    </ligand>
</feature>
<dbReference type="SUPFAM" id="SSF142695">
    <property type="entry name" value="RibA-like"/>
    <property type="match status" value="1"/>
</dbReference>
<evidence type="ECO:0000256" key="1">
    <source>
        <dbReference type="ARBA" id="ARBA00004853"/>
    </source>
</evidence>
<comment type="catalytic activity">
    <reaction evidence="8 9">
        <text>GTP + 4 H2O = 2,5-diamino-6-hydroxy-4-(5-phosphoribosylamino)-pyrimidine + formate + 2 phosphate + 3 H(+)</text>
        <dbReference type="Rhea" id="RHEA:23704"/>
        <dbReference type="ChEBI" id="CHEBI:15377"/>
        <dbReference type="ChEBI" id="CHEBI:15378"/>
        <dbReference type="ChEBI" id="CHEBI:15740"/>
        <dbReference type="ChEBI" id="CHEBI:37565"/>
        <dbReference type="ChEBI" id="CHEBI:43474"/>
        <dbReference type="ChEBI" id="CHEBI:58614"/>
        <dbReference type="EC" id="3.5.4.25"/>
    </reaction>
</comment>
<feature type="active site" description="Proton acceptor" evidence="9">
    <location>
        <position position="128"/>
    </location>
</feature>
<dbReference type="NCBIfam" id="TIGR00505">
    <property type="entry name" value="ribA"/>
    <property type="match status" value="1"/>
</dbReference>
<evidence type="ECO:0000256" key="7">
    <source>
        <dbReference type="ARBA" id="ARBA00023134"/>
    </source>
</evidence>
<keyword evidence="5 9" id="KW-0378">Hydrolase</keyword>
<feature type="binding site" evidence="9">
    <location>
        <position position="68"/>
    </location>
    <ligand>
        <name>Zn(2+)</name>
        <dbReference type="ChEBI" id="CHEBI:29105"/>
        <note>catalytic</note>
    </ligand>
</feature>
<dbReference type="EC" id="3.5.4.25" evidence="9"/>
<feature type="binding site" evidence="9">
    <location>
        <begin position="94"/>
        <end position="96"/>
    </location>
    <ligand>
        <name>GTP</name>
        <dbReference type="ChEBI" id="CHEBI:37565"/>
    </ligand>
</feature>
<feature type="binding site" evidence="9">
    <location>
        <begin position="52"/>
        <end position="56"/>
    </location>
    <ligand>
        <name>GTP</name>
        <dbReference type="ChEBI" id="CHEBI:37565"/>
    </ligand>
</feature>
<evidence type="ECO:0000256" key="3">
    <source>
        <dbReference type="ARBA" id="ARBA00022723"/>
    </source>
</evidence>
<feature type="active site" description="Nucleophile" evidence="9">
    <location>
        <position position="130"/>
    </location>
</feature>
<proteinExistence type="inferred from homology"/>
<dbReference type="InterPro" id="IPR036144">
    <property type="entry name" value="RibA-like_sf"/>
</dbReference>
<dbReference type="InterPro" id="IPR000926">
    <property type="entry name" value="RibA"/>
</dbReference>
<evidence type="ECO:0000256" key="8">
    <source>
        <dbReference type="ARBA" id="ARBA00049295"/>
    </source>
</evidence>
<gene>
    <name evidence="11" type="primary">ribBA</name>
    <name evidence="9" type="synonym">ribA</name>
    <name evidence="11" type="ORF">SCHRY_v1c07100</name>
</gene>
<keyword evidence="12" id="KW-1185">Reference proteome</keyword>
<dbReference type="AlphaFoldDB" id="R4UIZ8"/>